<accession>A0ABP0J445</accession>
<comment type="caution">
    <text evidence="2">The sequence shown here is derived from an EMBL/GenBank/DDBJ whole genome shotgun (WGS) entry which is preliminary data.</text>
</comment>
<feature type="compositionally biased region" description="Basic and acidic residues" evidence="1">
    <location>
        <begin position="412"/>
        <end position="431"/>
    </location>
</feature>
<feature type="region of interest" description="Disordered" evidence="1">
    <location>
        <begin position="284"/>
        <end position="319"/>
    </location>
</feature>
<evidence type="ECO:0000313" key="2">
    <source>
        <dbReference type="EMBL" id="CAK9009150.1"/>
    </source>
</evidence>
<feature type="region of interest" description="Disordered" evidence="1">
    <location>
        <begin position="252"/>
        <end position="271"/>
    </location>
</feature>
<feature type="compositionally biased region" description="Pro residues" evidence="1">
    <location>
        <begin position="252"/>
        <end position="264"/>
    </location>
</feature>
<organism evidence="2 3">
    <name type="scientific">Durusdinium trenchii</name>
    <dbReference type="NCBI Taxonomy" id="1381693"/>
    <lineage>
        <taxon>Eukaryota</taxon>
        <taxon>Sar</taxon>
        <taxon>Alveolata</taxon>
        <taxon>Dinophyceae</taxon>
        <taxon>Suessiales</taxon>
        <taxon>Symbiodiniaceae</taxon>
        <taxon>Durusdinium</taxon>
    </lineage>
</organism>
<name>A0ABP0J445_9DINO</name>
<sequence length="446" mass="49205">MWSWDKRLCYIRSSAHAKLMVACQGEFCTPQDTDFRSLGCHQMLRSSLLGSDEPPGFDSHVWQTCRAPHFQPGFEVKLPRHEHWYDFVSFKKKRRGNDMNKCLCPVLGHCVPGFQCPLGEHIDSSKCFKTVSVKYPPDSAYQNCMKNKEEDPTKKCHLKILEDLKIRTGGWMFSGGEDHPIAWKVKGLAKDAGVKRGYELIAIDGNQADWREPGMKAYLKGLNWNTPPRNAAMECEPGDGCKTPIVCYNKPPPPPPPIPPPLPLPGLGEPAAPVSLQQIEAPVQEPGMPASGGPGPPALGPGPPGLGPGPAAPVEAPLEPPAPPPVPCYPNGHSLTFKVSAPVWMFFSGPKTTCKPFRETCCSEASTRGKPEDIFVESCASKEMCKPQESCDKMPGRPGICKYQVTELKGDYDEVQENEQKQEEAAAKLEEQEQEQEQQEEEEEGE</sequence>
<evidence type="ECO:0000256" key="1">
    <source>
        <dbReference type="SAM" id="MobiDB-lite"/>
    </source>
</evidence>
<evidence type="ECO:0000313" key="3">
    <source>
        <dbReference type="Proteomes" id="UP001642484"/>
    </source>
</evidence>
<protein>
    <submittedName>
        <fullName evidence="2">Uncharacterized protein</fullName>
    </submittedName>
</protein>
<reference evidence="2 3" key="1">
    <citation type="submission" date="2024-02" db="EMBL/GenBank/DDBJ databases">
        <authorList>
            <person name="Chen Y."/>
            <person name="Shah S."/>
            <person name="Dougan E. K."/>
            <person name="Thang M."/>
            <person name="Chan C."/>
        </authorList>
    </citation>
    <scope>NUCLEOTIDE SEQUENCE [LARGE SCALE GENOMIC DNA]</scope>
</reference>
<proteinExistence type="predicted"/>
<feature type="compositionally biased region" description="Pro residues" evidence="1">
    <location>
        <begin position="294"/>
        <end position="311"/>
    </location>
</feature>
<feature type="region of interest" description="Disordered" evidence="1">
    <location>
        <begin position="412"/>
        <end position="446"/>
    </location>
</feature>
<dbReference type="EMBL" id="CAXAMN010004446">
    <property type="protein sequence ID" value="CAK9009150.1"/>
    <property type="molecule type" value="Genomic_DNA"/>
</dbReference>
<feature type="compositionally biased region" description="Acidic residues" evidence="1">
    <location>
        <begin position="432"/>
        <end position="446"/>
    </location>
</feature>
<dbReference type="Proteomes" id="UP001642484">
    <property type="component" value="Unassembled WGS sequence"/>
</dbReference>
<gene>
    <name evidence="2" type="ORF">CCMP2556_LOCUS9525</name>
</gene>
<keyword evidence="3" id="KW-1185">Reference proteome</keyword>